<dbReference type="PIRSF" id="PIRSF004486">
    <property type="entry name" value="MraW"/>
    <property type="match status" value="1"/>
</dbReference>
<dbReference type="GO" id="GO:0071424">
    <property type="term" value="F:rRNA (cytosine-N4-)-methyltransferase activity"/>
    <property type="evidence" value="ECO:0007669"/>
    <property type="project" value="UniProtKB-UniRule"/>
</dbReference>
<organism evidence="7 8">
    <name type="scientific">Candidatus Shapirobacteria bacterium CG03_land_8_20_14_0_80_35_14</name>
    <dbReference type="NCBI Taxonomy" id="1974878"/>
    <lineage>
        <taxon>Bacteria</taxon>
        <taxon>Candidatus Shapironibacteriota</taxon>
    </lineage>
</organism>
<comment type="function">
    <text evidence="6">Specifically methylates the N4 position of cytidine in position 1402 (C1402) of 16S rRNA.</text>
</comment>
<dbReference type="InterPro" id="IPR029063">
    <property type="entry name" value="SAM-dependent_MTases_sf"/>
</dbReference>
<evidence type="ECO:0000256" key="5">
    <source>
        <dbReference type="ARBA" id="ARBA00022691"/>
    </source>
</evidence>
<dbReference type="Gene3D" id="1.10.150.170">
    <property type="entry name" value="Putative methyltransferase TM0872, insert domain"/>
    <property type="match status" value="1"/>
</dbReference>
<feature type="binding site" evidence="6">
    <location>
        <position position="76"/>
    </location>
    <ligand>
        <name>S-adenosyl-L-methionine</name>
        <dbReference type="ChEBI" id="CHEBI:59789"/>
    </ligand>
</feature>
<dbReference type="GO" id="GO:0070475">
    <property type="term" value="P:rRNA base methylation"/>
    <property type="evidence" value="ECO:0007669"/>
    <property type="project" value="UniProtKB-UniRule"/>
</dbReference>
<evidence type="ECO:0000256" key="2">
    <source>
        <dbReference type="ARBA" id="ARBA00022552"/>
    </source>
</evidence>
<dbReference type="PANTHER" id="PTHR11265">
    <property type="entry name" value="S-ADENOSYL-METHYLTRANSFERASE MRAW"/>
    <property type="match status" value="1"/>
</dbReference>
<proteinExistence type="inferred from homology"/>
<dbReference type="InterPro" id="IPR002903">
    <property type="entry name" value="RsmH"/>
</dbReference>
<evidence type="ECO:0000313" key="7">
    <source>
        <dbReference type="EMBL" id="PIV07505.1"/>
    </source>
</evidence>
<feature type="binding site" evidence="6">
    <location>
        <position position="104"/>
    </location>
    <ligand>
        <name>S-adenosyl-L-methionine</name>
        <dbReference type="ChEBI" id="CHEBI:59789"/>
    </ligand>
</feature>
<dbReference type="PANTHER" id="PTHR11265:SF0">
    <property type="entry name" value="12S RRNA N4-METHYLCYTIDINE METHYLTRANSFERASE"/>
    <property type="match status" value="1"/>
</dbReference>
<dbReference type="Gene3D" id="3.40.50.150">
    <property type="entry name" value="Vaccinia Virus protein VP39"/>
    <property type="match status" value="1"/>
</dbReference>
<accession>A0A2M7BPU0</accession>
<dbReference type="AlphaFoldDB" id="A0A2M7BPU0"/>
<comment type="catalytic activity">
    <reaction evidence="6">
        <text>cytidine(1402) in 16S rRNA + S-adenosyl-L-methionine = N(4)-methylcytidine(1402) in 16S rRNA + S-adenosyl-L-homocysteine + H(+)</text>
        <dbReference type="Rhea" id="RHEA:42928"/>
        <dbReference type="Rhea" id="RHEA-COMP:10286"/>
        <dbReference type="Rhea" id="RHEA-COMP:10287"/>
        <dbReference type="ChEBI" id="CHEBI:15378"/>
        <dbReference type="ChEBI" id="CHEBI:57856"/>
        <dbReference type="ChEBI" id="CHEBI:59789"/>
        <dbReference type="ChEBI" id="CHEBI:74506"/>
        <dbReference type="ChEBI" id="CHEBI:82748"/>
        <dbReference type="EC" id="2.1.1.199"/>
    </reaction>
</comment>
<dbReference type="Pfam" id="PF01795">
    <property type="entry name" value="Methyltransf_5"/>
    <property type="match status" value="1"/>
</dbReference>
<name>A0A2M7BPU0_9BACT</name>
<comment type="subcellular location">
    <subcellularLocation>
        <location evidence="6">Cytoplasm</location>
    </subcellularLocation>
</comment>
<evidence type="ECO:0000313" key="8">
    <source>
        <dbReference type="Proteomes" id="UP000229191"/>
    </source>
</evidence>
<protein>
    <recommendedName>
        <fullName evidence="6">Ribosomal RNA small subunit methyltransferase H</fullName>
        <ecNumber evidence="6">2.1.1.199</ecNumber>
    </recommendedName>
    <alternativeName>
        <fullName evidence="6">16S rRNA m(4)C1402 methyltransferase</fullName>
    </alternativeName>
    <alternativeName>
        <fullName evidence="6">rRNA (cytosine-N(4)-)-methyltransferase RsmH</fullName>
    </alternativeName>
</protein>
<gene>
    <name evidence="6" type="primary">rsmH</name>
    <name evidence="7" type="ORF">COS53_02045</name>
</gene>
<dbReference type="SUPFAM" id="SSF81799">
    <property type="entry name" value="Putative methyltransferase TM0872, insert domain"/>
    <property type="match status" value="1"/>
</dbReference>
<dbReference type="EMBL" id="PEVB01000061">
    <property type="protein sequence ID" value="PIV07505.1"/>
    <property type="molecule type" value="Genomic_DNA"/>
</dbReference>
<sequence length="284" mass="32326">MTVKYHIPVLLSEVITRFNPQPGNIYIDSTVGHGGHSQELLSKGAIVYGIDADKNNLTITTDRINNPNFHPILGNFKDIKKIWQKYINAPVDGILADLGLSNNQQSQEGRGFSFNDSQSLDMRLDPNTQETSAKDIINSYDETQLYLLFSKIAQEQFALPLAQKIITSRQQSTIKTGKQLADIIHEYYQSRHIRKAIDPATKIFMALRIETNNEFENLNIFLNDSQKIIKTNGIIAIISFHSSEDRIVKNFIKKNNFTTIRFLPTKDEIKTNHLSRSAVLRVYS</sequence>
<dbReference type="SUPFAM" id="SSF53335">
    <property type="entry name" value="S-adenosyl-L-methionine-dependent methyltransferases"/>
    <property type="match status" value="1"/>
</dbReference>
<keyword evidence="3 6" id="KW-0489">Methyltransferase</keyword>
<evidence type="ECO:0000256" key="3">
    <source>
        <dbReference type="ARBA" id="ARBA00022603"/>
    </source>
</evidence>
<feature type="binding site" evidence="6">
    <location>
        <position position="97"/>
    </location>
    <ligand>
        <name>S-adenosyl-L-methionine</name>
        <dbReference type="ChEBI" id="CHEBI:59789"/>
    </ligand>
</feature>
<feature type="binding site" evidence="6">
    <location>
        <begin position="34"/>
        <end position="36"/>
    </location>
    <ligand>
        <name>S-adenosyl-L-methionine</name>
        <dbReference type="ChEBI" id="CHEBI:59789"/>
    </ligand>
</feature>
<dbReference type="Proteomes" id="UP000229191">
    <property type="component" value="Unassembled WGS sequence"/>
</dbReference>
<evidence type="ECO:0000256" key="6">
    <source>
        <dbReference type="HAMAP-Rule" id="MF_01007"/>
    </source>
</evidence>
<dbReference type="InterPro" id="IPR023397">
    <property type="entry name" value="SAM-dep_MeTrfase_MraW_recog"/>
</dbReference>
<dbReference type="EC" id="2.1.1.199" evidence="6"/>
<feature type="binding site" evidence="6">
    <location>
        <position position="51"/>
    </location>
    <ligand>
        <name>S-adenosyl-L-methionine</name>
        <dbReference type="ChEBI" id="CHEBI:59789"/>
    </ligand>
</feature>
<reference evidence="8" key="1">
    <citation type="submission" date="2017-09" db="EMBL/GenBank/DDBJ databases">
        <title>Depth-based differentiation of microbial function through sediment-hosted aquifers and enrichment of novel symbionts in the deep terrestrial subsurface.</title>
        <authorList>
            <person name="Probst A.J."/>
            <person name="Ladd B."/>
            <person name="Jarett J.K."/>
            <person name="Geller-Mcgrath D.E."/>
            <person name="Sieber C.M.K."/>
            <person name="Emerson J.B."/>
            <person name="Anantharaman K."/>
            <person name="Thomas B.C."/>
            <person name="Malmstrom R."/>
            <person name="Stieglmeier M."/>
            <person name="Klingl A."/>
            <person name="Woyke T."/>
            <person name="Ryan C.M."/>
            <person name="Banfield J.F."/>
        </authorList>
    </citation>
    <scope>NUCLEOTIDE SEQUENCE [LARGE SCALE GENOMIC DNA]</scope>
</reference>
<evidence type="ECO:0000256" key="4">
    <source>
        <dbReference type="ARBA" id="ARBA00022679"/>
    </source>
</evidence>
<dbReference type="HAMAP" id="MF_01007">
    <property type="entry name" value="16SrRNA_methyltr_H"/>
    <property type="match status" value="1"/>
</dbReference>
<keyword evidence="5 6" id="KW-0949">S-adenosyl-L-methionine</keyword>
<comment type="caution">
    <text evidence="7">The sequence shown here is derived from an EMBL/GenBank/DDBJ whole genome shotgun (WGS) entry which is preliminary data.</text>
</comment>
<keyword evidence="6" id="KW-0963">Cytoplasm</keyword>
<evidence type="ECO:0000256" key="1">
    <source>
        <dbReference type="ARBA" id="ARBA00010396"/>
    </source>
</evidence>
<keyword evidence="2 6" id="KW-0698">rRNA processing</keyword>
<keyword evidence="4 6" id="KW-0808">Transferase</keyword>
<comment type="similarity">
    <text evidence="1 6">Belongs to the methyltransferase superfamily. RsmH family.</text>
</comment>
<dbReference type="NCBIfam" id="TIGR00006">
    <property type="entry name" value="16S rRNA (cytosine(1402)-N(4))-methyltransferase RsmH"/>
    <property type="match status" value="1"/>
</dbReference>
<dbReference type="GO" id="GO:0005737">
    <property type="term" value="C:cytoplasm"/>
    <property type="evidence" value="ECO:0007669"/>
    <property type="project" value="UniProtKB-SubCell"/>
</dbReference>